<evidence type="ECO:0000313" key="2">
    <source>
        <dbReference type="Proteomes" id="UP000186400"/>
    </source>
</evidence>
<dbReference type="InterPro" id="IPR050484">
    <property type="entry name" value="Transf_Hexapept/Carb_Anhydrase"/>
</dbReference>
<reference evidence="1 2" key="1">
    <citation type="submission" date="2017-01" db="EMBL/GenBank/DDBJ databases">
        <authorList>
            <person name="Mah S.A."/>
            <person name="Swanson W.J."/>
            <person name="Moy G.W."/>
            <person name="Vacquier V.D."/>
        </authorList>
    </citation>
    <scope>NUCLEOTIDE SEQUENCE [LARGE SCALE GENOMIC DNA]</scope>
    <source>
        <strain evidence="1 2">ASpG1</strain>
    </source>
</reference>
<evidence type="ECO:0000313" key="1">
    <source>
        <dbReference type="EMBL" id="SIQ38815.1"/>
    </source>
</evidence>
<dbReference type="STRING" id="159291.SAMN05920897_10822"/>
<dbReference type="Proteomes" id="UP000186400">
    <property type="component" value="Unassembled WGS sequence"/>
</dbReference>
<dbReference type="AlphaFoldDB" id="A0A1N6SCD6"/>
<keyword evidence="1" id="KW-0808">Transferase</keyword>
<keyword evidence="2" id="KW-1185">Reference proteome</keyword>
<dbReference type="EMBL" id="FTMS01000008">
    <property type="protein sequence ID" value="SIQ38815.1"/>
    <property type="molecule type" value="Genomic_DNA"/>
</dbReference>
<dbReference type="SUPFAM" id="SSF51161">
    <property type="entry name" value="Trimeric LpxA-like enzymes"/>
    <property type="match status" value="1"/>
</dbReference>
<dbReference type="RefSeq" id="WP_083943817.1">
    <property type="nucleotide sequence ID" value="NZ_FTMS01000008.1"/>
</dbReference>
<organism evidence="1 2">
    <name type="scientific">Alkalispirochaeta americana</name>
    <dbReference type="NCBI Taxonomy" id="159291"/>
    <lineage>
        <taxon>Bacteria</taxon>
        <taxon>Pseudomonadati</taxon>
        <taxon>Spirochaetota</taxon>
        <taxon>Spirochaetia</taxon>
        <taxon>Spirochaetales</taxon>
        <taxon>Spirochaetaceae</taxon>
        <taxon>Alkalispirochaeta</taxon>
    </lineage>
</organism>
<name>A0A1N6SCD6_9SPIO</name>
<sequence>MSPHTGTTIRPYRDKHPHIDRSAIVLDGVRIIGDVTLGPGVSLWYNTVVRGDVHWVRIGSDTNIQDGSILHVTREDHPLSIGCRVTVGHGVCLHGCTIHDEALIGMGSTVLDGAVVESRSMVAAGALVPPGMVVQEGTLVGGVPARVLRTLRDEELLDLPESARRYCGYARDHAAVMPW</sequence>
<dbReference type="PANTHER" id="PTHR13061">
    <property type="entry name" value="DYNACTIN SUBUNIT P25"/>
    <property type="match status" value="1"/>
</dbReference>
<protein>
    <submittedName>
        <fullName evidence="1">Carbonic anhydrase or acetyltransferase, isoleucine patch superfamily</fullName>
    </submittedName>
</protein>
<gene>
    <name evidence="1" type="ORF">SAMN05920897_10822</name>
</gene>
<dbReference type="OrthoDB" id="9803036at2"/>
<accession>A0A1N6SCD6</accession>
<dbReference type="InterPro" id="IPR011004">
    <property type="entry name" value="Trimer_LpxA-like_sf"/>
</dbReference>
<dbReference type="CDD" id="cd04645">
    <property type="entry name" value="LbH_gamma_CA_like"/>
    <property type="match status" value="1"/>
</dbReference>
<dbReference type="Gene3D" id="2.160.10.10">
    <property type="entry name" value="Hexapeptide repeat proteins"/>
    <property type="match status" value="1"/>
</dbReference>
<proteinExistence type="predicted"/>
<dbReference type="PANTHER" id="PTHR13061:SF29">
    <property type="entry name" value="GAMMA CARBONIC ANHYDRASE-LIKE 1, MITOCHONDRIAL-RELATED"/>
    <property type="match status" value="1"/>
</dbReference>
<dbReference type="GO" id="GO:0016740">
    <property type="term" value="F:transferase activity"/>
    <property type="evidence" value="ECO:0007669"/>
    <property type="project" value="UniProtKB-KW"/>
</dbReference>
<dbReference type="InterPro" id="IPR047324">
    <property type="entry name" value="LbH_gamma_CA-like"/>
</dbReference>